<evidence type="ECO:0000313" key="5">
    <source>
        <dbReference type="EMBL" id="GLY79434.1"/>
    </source>
</evidence>
<organism evidence="6 7">
    <name type="scientific">Actinoallomurus iriomotensis</name>
    <dbReference type="NCBI Taxonomy" id="478107"/>
    <lineage>
        <taxon>Bacteria</taxon>
        <taxon>Bacillati</taxon>
        <taxon>Actinomycetota</taxon>
        <taxon>Actinomycetes</taxon>
        <taxon>Streptosporangiales</taxon>
        <taxon>Thermomonosporaceae</taxon>
        <taxon>Actinoallomurus</taxon>
    </lineage>
</organism>
<accession>A0A9W6S608</accession>
<dbReference type="InterPro" id="IPR036388">
    <property type="entry name" value="WH-like_DNA-bd_sf"/>
</dbReference>
<dbReference type="Pfam" id="PF01047">
    <property type="entry name" value="MarR"/>
    <property type="match status" value="1"/>
</dbReference>
<sequence>MDEDETRSTASALRQAMGQLGRRLRAERVSYGLSRSRLSLLNLLALNGPMTASAMAAAERLQPQSLTRMLSRLEDDGLIVRHPDDKDRRQVRIEITHKGTAVLDEDTVRREAWLAKAMAERLTPTERELLRLAAGLMERLADG</sequence>
<dbReference type="SUPFAM" id="SSF46785">
    <property type="entry name" value="Winged helix' DNA-binding domain"/>
    <property type="match status" value="1"/>
</dbReference>
<evidence type="ECO:0000256" key="2">
    <source>
        <dbReference type="ARBA" id="ARBA00023125"/>
    </source>
</evidence>
<dbReference type="Proteomes" id="UP001165074">
    <property type="component" value="Unassembled WGS sequence"/>
</dbReference>
<dbReference type="PRINTS" id="PR00598">
    <property type="entry name" value="HTHMARR"/>
</dbReference>
<dbReference type="RefSeq" id="WP_285574062.1">
    <property type="nucleotide sequence ID" value="NZ_BSTJ01000011.1"/>
</dbReference>
<evidence type="ECO:0000313" key="6">
    <source>
        <dbReference type="EMBL" id="GLY86282.1"/>
    </source>
</evidence>
<dbReference type="InterPro" id="IPR052526">
    <property type="entry name" value="HTH-type_Bedaq_tolerance"/>
</dbReference>
<gene>
    <name evidence="5" type="ORF">Airi01_077010</name>
    <name evidence="6" type="ORF">Airi02_042110</name>
</gene>
<keyword evidence="1" id="KW-0805">Transcription regulation</keyword>
<evidence type="ECO:0000313" key="7">
    <source>
        <dbReference type="Proteomes" id="UP001165074"/>
    </source>
</evidence>
<reference evidence="5" key="1">
    <citation type="submission" date="2023-03" db="EMBL/GenBank/DDBJ databases">
        <title>Actinoallomurus iriomotensis NBRC 103681.</title>
        <authorList>
            <person name="Ichikawa N."/>
            <person name="Sato H."/>
            <person name="Tonouchi N."/>
        </authorList>
    </citation>
    <scope>NUCLEOTIDE SEQUENCE</scope>
    <source>
        <strain evidence="5">NBRC 103681</strain>
    </source>
</reference>
<dbReference type="EMBL" id="BSTK01000005">
    <property type="protein sequence ID" value="GLY86282.1"/>
    <property type="molecule type" value="Genomic_DNA"/>
</dbReference>
<dbReference type="PANTHER" id="PTHR39515:SF2">
    <property type="entry name" value="HTH-TYPE TRANSCRIPTIONAL REGULATOR RV0880"/>
    <property type="match status" value="1"/>
</dbReference>
<dbReference type="PROSITE" id="PS01117">
    <property type="entry name" value="HTH_MARR_1"/>
    <property type="match status" value="1"/>
</dbReference>
<dbReference type="InterPro" id="IPR023187">
    <property type="entry name" value="Tscrpt_reg_MarR-type_CS"/>
</dbReference>
<dbReference type="AlphaFoldDB" id="A0A9W6S608"/>
<dbReference type="GO" id="GO:0003677">
    <property type="term" value="F:DNA binding"/>
    <property type="evidence" value="ECO:0007669"/>
    <property type="project" value="UniProtKB-KW"/>
</dbReference>
<name>A0A9W6S608_9ACTN</name>
<evidence type="ECO:0000256" key="3">
    <source>
        <dbReference type="ARBA" id="ARBA00023163"/>
    </source>
</evidence>
<dbReference type="GO" id="GO:0003700">
    <property type="term" value="F:DNA-binding transcription factor activity"/>
    <property type="evidence" value="ECO:0007669"/>
    <property type="project" value="InterPro"/>
</dbReference>
<keyword evidence="7" id="KW-1185">Reference proteome</keyword>
<keyword evidence="3" id="KW-0804">Transcription</keyword>
<dbReference type="SMART" id="SM00347">
    <property type="entry name" value="HTH_MARR"/>
    <property type="match status" value="1"/>
</dbReference>
<reference evidence="6" key="2">
    <citation type="submission" date="2023-03" db="EMBL/GenBank/DDBJ databases">
        <title>Actinoallomurus iriomotensis NBRC 103684.</title>
        <authorList>
            <person name="Ichikawa N."/>
            <person name="Sato H."/>
            <person name="Tonouchi N."/>
        </authorList>
    </citation>
    <scope>NUCLEOTIDE SEQUENCE</scope>
    <source>
        <strain evidence="6">NBRC 103684</strain>
    </source>
</reference>
<dbReference type="PANTHER" id="PTHR39515">
    <property type="entry name" value="CONSERVED PROTEIN"/>
    <property type="match status" value="1"/>
</dbReference>
<dbReference type="Proteomes" id="UP001165135">
    <property type="component" value="Unassembled WGS sequence"/>
</dbReference>
<comment type="caution">
    <text evidence="6">The sequence shown here is derived from an EMBL/GenBank/DDBJ whole genome shotgun (WGS) entry which is preliminary data.</text>
</comment>
<keyword evidence="2" id="KW-0238">DNA-binding</keyword>
<protein>
    <submittedName>
        <fullName evidence="6">MarR family transcriptional regulator</fullName>
    </submittedName>
</protein>
<evidence type="ECO:0000256" key="1">
    <source>
        <dbReference type="ARBA" id="ARBA00023015"/>
    </source>
</evidence>
<evidence type="ECO:0000259" key="4">
    <source>
        <dbReference type="PROSITE" id="PS50995"/>
    </source>
</evidence>
<dbReference type="PROSITE" id="PS50995">
    <property type="entry name" value="HTH_MARR_2"/>
    <property type="match status" value="1"/>
</dbReference>
<dbReference type="InterPro" id="IPR036390">
    <property type="entry name" value="WH_DNA-bd_sf"/>
</dbReference>
<dbReference type="Gene3D" id="1.10.10.10">
    <property type="entry name" value="Winged helix-like DNA-binding domain superfamily/Winged helix DNA-binding domain"/>
    <property type="match status" value="1"/>
</dbReference>
<dbReference type="Gene3D" id="1.10.287.100">
    <property type="match status" value="1"/>
</dbReference>
<dbReference type="EMBL" id="BSTJ01000011">
    <property type="protein sequence ID" value="GLY79434.1"/>
    <property type="molecule type" value="Genomic_DNA"/>
</dbReference>
<dbReference type="InterPro" id="IPR000835">
    <property type="entry name" value="HTH_MarR-typ"/>
</dbReference>
<proteinExistence type="predicted"/>
<feature type="domain" description="HTH marR-type" evidence="4">
    <location>
        <begin position="6"/>
        <end position="139"/>
    </location>
</feature>